<dbReference type="Pfam" id="PF20463">
    <property type="entry name" value="PDH_C"/>
    <property type="match status" value="1"/>
</dbReference>
<dbReference type="InterPro" id="IPR003099">
    <property type="entry name" value="Prephen_DH"/>
</dbReference>
<feature type="domain" description="Prephenate/arogenate dehydrogenase" evidence="3">
    <location>
        <begin position="3"/>
        <end position="275"/>
    </location>
</feature>
<dbReference type="PANTHER" id="PTHR21363">
    <property type="entry name" value="PREPHENATE DEHYDROGENASE"/>
    <property type="match status" value="1"/>
</dbReference>
<dbReference type="SUPFAM" id="SSF48179">
    <property type="entry name" value="6-phosphogluconate dehydrogenase C-terminal domain-like"/>
    <property type="match status" value="1"/>
</dbReference>
<dbReference type="RefSeq" id="WP_308949315.1">
    <property type="nucleotide sequence ID" value="NZ_JARXHW010000011.1"/>
</dbReference>
<dbReference type="InterPro" id="IPR036291">
    <property type="entry name" value="NAD(P)-bd_dom_sf"/>
</dbReference>
<keyword evidence="1" id="KW-0560">Oxidoreductase</keyword>
<gene>
    <name evidence="4" type="ORF">QEH52_06650</name>
</gene>
<dbReference type="Proteomes" id="UP001225316">
    <property type="component" value="Unassembled WGS sequence"/>
</dbReference>
<evidence type="ECO:0000313" key="4">
    <source>
        <dbReference type="EMBL" id="MDQ8207179.1"/>
    </source>
</evidence>
<dbReference type="Pfam" id="PF02153">
    <property type="entry name" value="PDH_N"/>
    <property type="match status" value="1"/>
</dbReference>
<dbReference type="PANTHER" id="PTHR21363:SF0">
    <property type="entry name" value="PREPHENATE DEHYDROGENASE [NADP(+)]"/>
    <property type="match status" value="1"/>
</dbReference>
<name>A0ABU1ASP2_9BACT</name>
<evidence type="ECO:0000313" key="5">
    <source>
        <dbReference type="Proteomes" id="UP001225316"/>
    </source>
</evidence>
<dbReference type="InterPro" id="IPR050812">
    <property type="entry name" value="Preph/Arog_dehydrog"/>
</dbReference>
<keyword evidence="5" id="KW-1185">Reference proteome</keyword>
<dbReference type="SUPFAM" id="SSF51735">
    <property type="entry name" value="NAD(P)-binding Rossmann-fold domains"/>
    <property type="match status" value="1"/>
</dbReference>
<feature type="coiled-coil region" evidence="2">
    <location>
        <begin position="225"/>
        <end position="252"/>
    </location>
</feature>
<dbReference type="InterPro" id="IPR046825">
    <property type="entry name" value="PDH_C"/>
</dbReference>
<evidence type="ECO:0000256" key="1">
    <source>
        <dbReference type="ARBA" id="ARBA00023002"/>
    </source>
</evidence>
<dbReference type="InterPro" id="IPR008927">
    <property type="entry name" value="6-PGluconate_DH-like_C_sf"/>
</dbReference>
<dbReference type="EMBL" id="JARXHW010000011">
    <property type="protein sequence ID" value="MDQ8207179.1"/>
    <property type="molecule type" value="Genomic_DNA"/>
</dbReference>
<dbReference type="PROSITE" id="PS51176">
    <property type="entry name" value="PDH_ADH"/>
    <property type="match status" value="1"/>
</dbReference>
<evidence type="ECO:0000259" key="3">
    <source>
        <dbReference type="PROSITE" id="PS51176"/>
    </source>
</evidence>
<keyword evidence="2" id="KW-0175">Coiled coil</keyword>
<dbReference type="Gene3D" id="1.10.3660.10">
    <property type="entry name" value="6-phosphogluconate dehydrogenase C-terminal like domain"/>
    <property type="match status" value="1"/>
</dbReference>
<accession>A0ABU1ASP2</accession>
<sequence length="275" mass="29941">MFQQITILGPGLLGASLALALKERGLCQRIHAWSRRAETRAQALDTQWCDAVFEQAELACAESELVVICTPVETIVPLLEKVAPALPPNCLVTDVGSTKSLICREARATEVNFIGSHPMAGSERTGMAHARADLFEGAACILTPVDPASDITGLQQLWQAIGMQVTICSPEQHDEIVAHISHLPHLLASSLCSYLAGKDPDWKQLAGGGLRDSTRVAAGDPTLWKQILEQNREEVLRAIDGFENELHSLKAALLNQDSPALIKQLERGKQYRDQL</sequence>
<protein>
    <submittedName>
        <fullName evidence="4">Prephenate dehydrogenase/arogenate dehydrogenase family protein</fullName>
    </submittedName>
</protein>
<dbReference type="InterPro" id="IPR046826">
    <property type="entry name" value="PDH_N"/>
</dbReference>
<organism evidence="4 5">
    <name type="scientific">Thalassobacterium maritimum</name>
    <dbReference type="NCBI Taxonomy" id="3041265"/>
    <lineage>
        <taxon>Bacteria</taxon>
        <taxon>Pseudomonadati</taxon>
        <taxon>Verrucomicrobiota</taxon>
        <taxon>Opitutia</taxon>
        <taxon>Puniceicoccales</taxon>
        <taxon>Coraliomargaritaceae</taxon>
        <taxon>Thalassobacterium</taxon>
    </lineage>
</organism>
<reference evidence="4 5" key="1">
    <citation type="submission" date="2023-04" db="EMBL/GenBank/DDBJ databases">
        <title>A novel bacteria isolated from coastal sediment.</title>
        <authorList>
            <person name="Liu X.-J."/>
            <person name="Du Z.-J."/>
        </authorList>
    </citation>
    <scope>NUCLEOTIDE SEQUENCE [LARGE SCALE GENOMIC DNA]</scope>
    <source>
        <strain evidence="4 5">SDUM461003</strain>
    </source>
</reference>
<evidence type="ECO:0000256" key="2">
    <source>
        <dbReference type="SAM" id="Coils"/>
    </source>
</evidence>
<comment type="caution">
    <text evidence="4">The sequence shown here is derived from an EMBL/GenBank/DDBJ whole genome shotgun (WGS) entry which is preliminary data.</text>
</comment>
<proteinExistence type="predicted"/>
<dbReference type="Gene3D" id="3.40.50.720">
    <property type="entry name" value="NAD(P)-binding Rossmann-like Domain"/>
    <property type="match status" value="1"/>
</dbReference>